<accession>A0ABQ3A7B0</accession>
<keyword evidence="1" id="KW-0436">Ligase</keyword>
<dbReference type="InterPro" id="IPR041472">
    <property type="entry name" value="BL00235/CARNS1_N"/>
</dbReference>
<dbReference type="EMBL" id="BMWE01000016">
    <property type="protein sequence ID" value="GGY37610.1"/>
    <property type="molecule type" value="Genomic_DNA"/>
</dbReference>
<sequence>MSATQPWLAFLESNTTGTGREFCVMARARGLRPVLLTRDPDRYPYVAELGIDTVVLDTGDEAAVLDACSALADGTGPAGVASSSEYFVATAARVAARLGLPAADPDAVARCRAKDAQRALLAAAGVPVPPFVPVSSPQEAVHAAGTIGHPVVLKPVSGSGSAGVRLCRSRAETAEWARTLLQRTTDERGAPTPGRILVEKAVDGPEFSVETFDDTVVAVVAKHTGATPYFVETGHDVPAPVPSGDAAALGRTALRALAALGLGWGAAHTELRWSEAGPVVIEVNPRLAGGMIPVAVASATGTDLVDAVVARAAGQDPPSPGRGAGHAAVRFVMAAGEGLVVRVEGTAAASAAPGVVVAQATAAVGRQVRITHSFQDRLGCVVATGADTGEAGRRAESAARLIRFELVEPAVPAAPAGPEEGARGR</sequence>
<evidence type="ECO:0000256" key="4">
    <source>
        <dbReference type="PROSITE-ProRule" id="PRU00409"/>
    </source>
</evidence>
<keyword evidence="2 4" id="KW-0547">Nucleotide-binding</keyword>
<dbReference type="Pfam" id="PF18130">
    <property type="entry name" value="ATPgrasp_N"/>
    <property type="match status" value="1"/>
</dbReference>
<dbReference type="SUPFAM" id="SSF56059">
    <property type="entry name" value="Glutathione synthetase ATP-binding domain-like"/>
    <property type="match status" value="1"/>
</dbReference>
<dbReference type="Gene3D" id="3.40.50.20">
    <property type="match status" value="1"/>
</dbReference>
<gene>
    <name evidence="6" type="ORF">GCM10010384_50910</name>
</gene>
<comment type="caution">
    <text evidence="6">The sequence shown here is derived from an EMBL/GenBank/DDBJ whole genome shotgun (WGS) entry which is preliminary data.</text>
</comment>
<keyword evidence="6" id="KW-0456">Lyase</keyword>
<evidence type="ECO:0000259" key="5">
    <source>
        <dbReference type="PROSITE" id="PS50975"/>
    </source>
</evidence>
<evidence type="ECO:0000313" key="7">
    <source>
        <dbReference type="Proteomes" id="UP000653308"/>
    </source>
</evidence>
<dbReference type="Proteomes" id="UP000653308">
    <property type="component" value="Unassembled WGS sequence"/>
</dbReference>
<dbReference type="InterPro" id="IPR005479">
    <property type="entry name" value="CPAse_ATP-bd"/>
</dbReference>
<dbReference type="GO" id="GO:0016829">
    <property type="term" value="F:lyase activity"/>
    <property type="evidence" value="ECO:0007669"/>
    <property type="project" value="UniProtKB-KW"/>
</dbReference>
<dbReference type="InterPro" id="IPR052032">
    <property type="entry name" value="ATP-dep_AA_Ligase"/>
</dbReference>
<dbReference type="InterPro" id="IPR011761">
    <property type="entry name" value="ATP-grasp"/>
</dbReference>
<feature type="domain" description="ATP-grasp" evidence="5">
    <location>
        <begin position="118"/>
        <end position="313"/>
    </location>
</feature>
<keyword evidence="3 4" id="KW-0067">ATP-binding</keyword>
<dbReference type="InterPro" id="IPR036291">
    <property type="entry name" value="NAD(P)-bd_dom_sf"/>
</dbReference>
<reference evidence="7" key="1">
    <citation type="journal article" date="2019" name="Int. J. Syst. Evol. Microbiol.">
        <title>The Global Catalogue of Microorganisms (GCM) 10K type strain sequencing project: providing services to taxonomists for standard genome sequencing and annotation.</title>
        <authorList>
            <consortium name="The Broad Institute Genomics Platform"/>
            <consortium name="The Broad Institute Genome Sequencing Center for Infectious Disease"/>
            <person name="Wu L."/>
            <person name="Ma J."/>
        </authorList>
    </citation>
    <scope>NUCLEOTIDE SEQUENCE [LARGE SCALE GENOMIC DNA]</scope>
    <source>
        <strain evidence="7">JCM 4957</strain>
    </source>
</reference>
<dbReference type="PROSITE" id="PS50975">
    <property type="entry name" value="ATP_GRASP"/>
    <property type="match status" value="1"/>
</dbReference>
<evidence type="ECO:0000256" key="1">
    <source>
        <dbReference type="ARBA" id="ARBA00022598"/>
    </source>
</evidence>
<evidence type="ECO:0000256" key="2">
    <source>
        <dbReference type="ARBA" id="ARBA00022741"/>
    </source>
</evidence>
<dbReference type="PROSITE" id="PS00867">
    <property type="entry name" value="CPSASE_2"/>
    <property type="match status" value="1"/>
</dbReference>
<organism evidence="6 7">
    <name type="scientific">Streptomyces djakartensis</name>
    <dbReference type="NCBI Taxonomy" id="68193"/>
    <lineage>
        <taxon>Bacteria</taxon>
        <taxon>Bacillati</taxon>
        <taxon>Actinomycetota</taxon>
        <taxon>Actinomycetes</taxon>
        <taxon>Kitasatosporales</taxon>
        <taxon>Streptomycetaceae</taxon>
        <taxon>Streptomyces</taxon>
    </lineage>
</organism>
<dbReference type="RefSeq" id="WP_190200249.1">
    <property type="nucleotide sequence ID" value="NZ_BMWE01000016.1"/>
</dbReference>
<dbReference type="PANTHER" id="PTHR43585:SF2">
    <property type="entry name" value="ATP-GRASP ENZYME FSQD"/>
    <property type="match status" value="1"/>
</dbReference>
<dbReference type="SUPFAM" id="SSF51735">
    <property type="entry name" value="NAD(P)-binding Rossmann-fold domains"/>
    <property type="match status" value="1"/>
</dbReference>
<dbReference type="PANTHER" id="PTHR43585">
    <property type="entry name" value="FUMIPYRROLE BIOSYNTHESIS PROTEIN C"/>
    <property type="match status" value="1"/>
</dbReference>
<protein>
    <submittedName>
        <fullName evidence="6">Argininosuccinate lyase</fullName>
    </submittedName>
</protein>
<evidence type="ECO:0000256" key="3">
    <source>
        <dbReference type="ARBA" id="ARBA00022840"/>
    </source>
</evidence>
<dbReference type="Gene3D" id="3.30.470.20">
    <property type="entry name" value="ATP-grasp fold, B domain"/>
    <property type="match status" value="1"/>
</dbReference>
<keyword evidence="7" id="KW-1185">Reference proteome</keyword>
<name>A0ABQ3A7B0_9ACTN</name>
<dbReference type="Pfam" id="PF18603">
    <property type="entry name" value="LAL_C2"/>
    <property type="match status" value="1"/>
</dbReference>
<dbReference type="Pfam" id="PF13535">
    <property type="entry name" value="ATP-grasp_4"/>
    <property type="match status" value="1"/>
</dbReference>
<proteinExistence type="predicted"/>
<dbReference type="InterPro" id="IPR040570">
    <property type="entry name" value="LAL_C2"/>
</dbReference>
<evidence type="ECO:0000313" key="6">
    <source>
        <dbReference type="EMBL" id="GGY37610.1"/>
    </source>
</evidence>
<dbReference type="SMART" id="SM01209">
    <property type="entry name" value="GARS_A"/>
    <property type="match status" value="1"/>
</dbReference>